<accession>A0A653L6N4</accession>
<dbReference type="AlphaFoldDB" id="A0A653L6N4"/>
<evidence type="ECO:0000313" key="2">
    <source>
        <dbReference type="Proteomes" id="UP000439123"/>
    </source>
</evidence>
<sequence>MTWKNKIKSNQNITSLPLILECIRLTSSFCAAVTIGVKKVLSAVLESAAKACLHEQVRNKNGAVTMLSGS</sequence>
<protein>
    <submittedName>
        <fullName evidence="1">Uncharacterized protein</fullName>
    </submittedName>
</protein>
<proteinExistence type="predicted"/>
<dbReference type="Proteomes" id="UP000439123">
    <property type="component" value="Unassembled WGS sequence"/>
</dbReference>
<dbReference type="EMBL" id="CABWLC010000018">
    <property type="protein sequence ID" value="VXA87160.1"/>
    <property type="molecule type" value="Genomic_DNA"/>
</dbReference>
<organism evidence="1 2">
    <name type="scientific">Aeromonas veronii</name>
    <dbReference type="NCBI Taxonomy" id="654"/>
    <lineage>
        <taxon>Bacteria</taxon>
        <taxon>Pseudomonadati</taxon>
        <taxon>Pseudomonadota</taxon>
        <taxon>Gammaproteobacteria</taxon>
        <taxon>Aeromonadales</taxon>
        <taxon>Aeromonadaceae</taxon>
        <taxon>Aeromonas</taxon>
    </lineage>
</organism>
<name>A0A653L6N4_AERVE</name>
<evidence type="ECO:0000313" key="1">
    <source>
        <dbReference type="EMBL" id="VXA87160.1"/>
    </source>
</evidence>
<reference evidence="1 2" key="1">
    <citation type="submission" date="2019-10" db="EMBL/GenBank/DDBJ databases">
        <authorList>
            <person name="Karimi E."/>
        </authorList>
    </citation>
    <scope>NUCLEOTIDE SEQUENCE [LARGE SCALE GENOMIC DNA]</scope>
    <source>
        <strain evidence="1">Aeromonas sp. 8C</strain>
    </source>
</reference>
<gene>
    <name evidence="1" type="ORF">AERO8C_50052</name>
</gene>